<feature type="region of interest" description="Disordered" evidence="1">
    <location>
        <begin position="193"/>
        <end position="215"/>
    </location>
</feature>
<keyword evidence="2" id="KW-0472">Membrane</keyword>
<dbReference type="AlphaFoldDB" id="A0A1G6Q3N6"/>
<feature type="transmembrane region" description="Helical" evidence="2">
    <location>
        <begin position="9"/>
        <end position="30"/>
    </location>
</feature>
<accession>A0A1G6Q3N6</accession>
<dbReference type="RefSeq" id="WP_091572158.1">
    <property type="nucleotide sequence ID" value="NZ_FMZA01000019.1"/>
</dbReference>
<proteinExistence type="predicted"/>
<sequence length="215" mass="24626">MNKSEKKVAFWVLTSIFLPLLIVVGLAVFVEMTVEAVGPVEEAMKDSENPKYDFFAEVPNGDSYDEEESAHIYRVEGTTLDPIVKHLHSLQEPKAVSNRLPDRQLLVFSEELVTVYRDLDDESDVLVEVAPMRFVKEQYHPEIFMVKTNAFEKEPLDMPAFNQFRSYYTGFIEWNDRQYTRYPYYIEENRSSTTSIRNGSAGTRSSRGGGISAGK</sequence>
<dbReference type="STRING" id="1236220.SAMN04488112_11972"/>
<name>A0A1G6Q3N6_9BACL</name>
<dbReference type="Proteomes" id="UP000199387">
    <property type="component" value="Unassembled WGS sequence"/>
</dbReference>
<reference evidence="3 4" key="1">
    <citation type="submission" date="2016-10" db="EMBL/GenBank/DDBJ databases">
        <authorList>
            <person name="de Groot N.N."/>
        </authorList>
    </citation>
    <scope>NUCLEOTIDE SEQUENCE [LARGE SCALE GENOMIC DNA]</scope>
    <source>
        <strain evidence="3 4">DSM 45514</strain>
    </source>
</reference>
<evidence type="ECO:0000313" key="3">
    <source>
        <dbReference type="EMBL" id="SDC86953.1"/>
    </source>
</evidence>
<protein>
    <recommendedName>
        <fullName evidence="5">DUF4247 domain-containing protein</fullName>
    </recommendedName>
</protein>
<keyword evidence="2" id="KW-0812">Transmembrane</keyword>
<organism evidence="3 4">
    <name type="scientific">Melghirimyces thermohalophilus</name>
    <dbReference type="NCBI Taxonomy" id="1236220"/>
    <lineage>
        <taxon>Bacteria</taxon>
        <taxon>Bacillati</taxon>
        <taxon>Bacillota</taxon>
        <taxon>Bacilli</taxon>
        <taxon>Bacillales</taxon>
        <taxon>Thermoactinomycetaceae</taxon>
        <taxon>Melghirimyces</taxon>
    </lineage>
</organism>
<gene>
    <name evidence="3" type="ORF">SAMN04488112_11972</name>
</gene>
<evidence type="ECO:0000256" key="1">
    <source>
        <dbReference type="SAM" id="MobiDB-lite"/>
    </source>
</evidence>
<evidence type="ECO:0000313" key="4">
    <source>
        <dbReference type="Proteomes" id="UP000199387"/>
    </source>
</evidence>
<evidence type="ECO:0000256" key="2">
    <source>
        <dbReference type="SAM" id="Phobius"/>
    </source>
</evidence>
<keyword evidence="2" id="KW-1133">Transmembrane helix</keyword>
<dbReference type="EMBL" id="FMZA01000019">
    <property type="protein sequence ID" value="SDC86953.1"/>
    <property type="molecule type" value="Genomic_DNA"/>
</dbReference>
<dbReference type="OrthoDB" id="2967172at2"/>
<evidence type="ECO:0008006" key="5">
    <source>
        <dbReference type="Google" id="ProtNLM"/>
    </source>
</evidence>
<keyword evidence="4" id="KW-1185">Reference proteome</keyword>